<protein>
    <submittedName>
        <fullName evidence="1">Uncharacterized protein</fullName>
    </submittedName>
</protein>
<sequence>MRYGVNNRRYGVNKAKVAVGRTTDIPRNLRLVTLTMFTP</sequence>
<dbReference type="KEGG" id="bnm:BALAC2494_01991"/>
<dbReference type="AlphaFoldDB" id="A0A806FHS7"/>
<accession>A0A806FHS7</accession>
<dbReference type="EMBL" id="CP002915">
    <property type="protein sequence ID" value="AEK29693.1"/>
    <property type="molecule type" value="Genomic_DNA"/>
</dbReference>
<dbReference type="Proteomes" id="UP000008394">
    <property type="component" value="Chromosome"/>
</dbReference>
<evidence type="ECO:0000313" key="2">
    <source>
        <dbReference type="Proteomes" id="UP000008394"/>
    </source>
</evidence>
<organism evidence="1 2">
    <name type="scientific">Bifidobacterium animalis subsp. lactis CNCM I-2494</name>
    <dbReference type="NCBI Taxonomy" id="1042403"/>
    <lineage>
        <taxon>Bacteria</taxon>
        <taxon>Bacillati</taxon>
        <taxon>Actinomycetota</taxon>
        <taxon>Actinomycetes</taxon>
        <taxon>Bifidobacteriales</taxon>
        <taxon>Bifidobacteriaceae</taxon>
        <taxon>Bifidobacterium</taxon>
    </lineage>
</organism>
<reference evidence="1 2" key="1">
    <citation type="journal article" date="2011" name="J. Bacteriol.">
        <title>Genome Sequence of the Probiotic Strain Bifidobacterium animalis subsp. lactis CNCM I-2494.</title>
        <authorList>
            <person name="Chervaux C."/>
            <person name="Grimaldi C."/>
            <person name="Bolotin A."/>
            <person name="Quinquis B."/>
            <person name="Legrain-Raspaud S."/>
            <person name="van Hylckama Vlieg J.E."/>
            <person name="Denariaz G."/>
            <person name="Smokvina T."/>
        </authorList>
    </citation>
    <scope>NUCLEOTIDE SEQUENCE [LARGE SCALE GENOMIC DNA]</scope>
    <source>
        <strain evidence="1 2">CNCM I-2494</strain>
    </source>
</reference>
<evidence type="ECO:0000313" key="1">
    <source>
        <dbReference type="EMBL" id="AEK29693.1"/>
    </source>
</evidence>
<proteinExistence type="predicted"/>
<name>A0A806FHS7_BIFAN</name>
<gene>
    <name evidence="1" type="ORF">BALAC2494_01991</name>
</gene>